<evidence type="ECO:0000313" key="1">
    <source>
        <dbReference type="EMBL" id="AUO78936.1"/>
    </source>
</evidence>
<dbReference type="KEGG" id="vg:40236130"/>
<protein>
    <submittedName>
        <fullName evidence="1">Uncharacterized protein</fullName>
    </submittedName>
</protein>
<name>A0A2I6UG94_9CAUD</name>
<evidence type="ECO:0000313" key="2">
    <source>
        <dbReference type="Proteomes" id="UP000259847"/>
    </source>
</evidence>
<dbReference type="GO" id="GO:0003676">
    <property type="term" value="F:nucleic acid binding"/>
    <property type="evidence" value="ECO:0007669"/>
    <property type="project" value="InterPro"/>
</dbReference>
<dbReference type="Gene3D" id="3.40.1350.10">
    <property type="match status" value="1"/>
</dbReference>
<sequence>MTHPSKRKGNRYEREIVEEAEAKGLEAERAFASDGRSLGEAESCDVLIRGNESMITDAVRIQAKRRKNIAKYITPDEEVDIQVVRENYGDSLAIVPLEMFLELLREATEHSPKPTDSNQ</sequence>
<dbReference type="EMBL" id="MF580955">
    <property type="protein sequence ID" value="AUO78936.1"/>
    <property type="molecule type" value="Genomic_DNA"/>
</dbReference>
<proteinExistence type="predicted"/>
<organism evidence="1 2">
    <name type="scientific">Salinibacter phage M1EM-1</name>
    <dbReference type="NCBI Taxonomy" id="2681616"/>
    <lineage>
        <taxon>Viruses</taxon>
        <taxon>Duplodnaviria</taxon>
        <taxon>Heunggongvirae</taxon>
        <taxon>Uroviricota</taxon>
        <taxon>Caudoviricetes</taxon>
        <taxon>Holosalinivirus</taxon>
        <taxon>Holosalinivirus M1EM1</taxon>
    </lineage>
</organism>
<dbReference type="GeneID" id="40236130"/>
<accession>A0A2I6UG94</accession>
<keyword evidence="2" id="KW-1185">Reference proteome</keyword>
<dbReference type="InterPro" id="IPR011856">
    <property type="entry name" value="tRNA_endonuc-like_dom_sf"/>
</dbReference>
<reference evidence="1 2" key="1">
    <citation type="submission" date="2017-07" db="EMBL/GenBank/DDBJ databases">
        <title>Characterization of ecologically diverse viruses infecting co-occurring strains of cosmopolitan hyperhalophilic Bacteroidetes.</title>
        <authorList>
            <person name="Villamor J."/>
            <person name="Ramos-Barbero M.D."/>
            <person name="Gonzalez-Torres P."/>
            <person name="Gabaldon T."/>
            <person name="Rollesso-Mora R."/>
            <person name="Meseguer I."/>
            <person name="Martinez-Garcia M."/>
            <person name="Santos F."/>
            <person name="Anton J."/>
        </authorList>
    </citation>
    <scope>NUCLEOTIDE SEQUENCE [LARGE SCALE GENOMIC DNA]</scope>
</reference>
<dbReference type="Proteomes" id="UP000259847">
    <property type="component" value="Segment"/>
</dbReference>
<dbReference type="RefSeq" id="YP_009639339.1">
    <property type="nucleotide sequence ID" value="NC_042348.1"/>
</dbReference>